<comment type="caution">
    <text evidence="2">The sequence shown here is derived from an EMBL/GenBank/DDBJ whole genome shotgun (WGS) entry which is preliminary data.</text>
</comment>
<sequence length="121" mass="13147">MTPRELQTLHLMHPCGLPALLTHRLRPVTSDMSVDVRLLDRGGTHPVRTSPGTHRTPVECASSSSLQPLCSLPCARSSRPACLSRVPPTAVHERYDSPVRGTPADACHLADPGLFRGKEPR</sequence>
<feature type="region of interest" description="Disordered" evidence="1">
    <location>
        <begin position="41"/>
        <end position="60"/>
    </location>
</feature>
<organism evidence="2 3">
    <name type="scientific">Mycena citricolor</name>
    <dbReference type="NCBI Taxonomy" id="2018698"/>
    <lineage>
        <taxon>Eukaryota</taxon>
        <taxon>Fungi</taxon>
        <taxon>Dikarya</taxon>
        <taxon>Basidiomycota</taxon>
        <taxon>Agaricomycotina</taxon>
        <taxon>Agaricomycetes</taxon>
        <taxon>Agaricomycetidae</taxon>
        <taxon>Agaricales</taxon>
        <taxon>Marasmiineae</taxon>
        <taxon>Mycenaceae</taxon>
        <taxon>Mycena</taxon>
    </lineage>
</organism>
<keyword evidence="3" id="KW-1185">Reference proteome</keyword>
<name>A0AAD2HYM8_9AGAR</name>
<dbReference type="Proteomes" id="UP001295794">
    <property type="component" value="Unassembled WGS sequence"/>
</dbReference>
<accession>A0AAD2HYM8</accession>
<dbReference type="EMBL" id="CAVNYO010000480">
    <property type="protein sequence ID" value="CAK5284646.1"/>
    <property type="molecule type" value="Genomic_DNA"/>
</dbReference>
<evidence type="ECO:0000313" key="2">
    <source>
        <dbReference type="EMBL" id="CAK5284646.1"/>
    </source>
</evidence>
<proteinExistence type="predicted"/>
<reference evidence="2" key="1">
    <citation type="submission" date="2023-11" db="EMBL/GenBank/DDBJ databases">
        <authorList>
            <person name="De Vega J J."/>
            <person name="De Vega J J."/>
        </authorList>
    </citation>
    <scope>NUCLEOTIDE SEQUENCE</scope>
</reference>
<dbReference type="AlphaFoldDB" id="A0AAD2HYM8"/>
<evidence type="ECO:0000256" key="1">
    <source>
        <dbReference type="SAM" id="MobiDB-lite"/>
    </source>
</evidence>
<feature type="region of interest" description="Disordered" evidence="1">
    <location>
        <begin position="93"/>
        <end position="121"/>
    </location>
</feature>
<protein>
    <submittedName>
        <fullName evidence="2">Uncharacterized protein</fullName>
    </submittedName>
</protein>
<gene>
    <name evidence="2" type="ORF">MYCIT1_LOCUS38021</name>
</gene>
<evidence type="ECO:0000313" key="3">
    <source>
        <dbReference type="Proteomes" id="UP001295794"/>
    </source>
</evidence>